<dbReference type="Pfam" id="PF04218">
    <property type="entry name" value="CENP-B_N"/>
    <property type="match status" value="1"/>
</dbReference>
<evidence type="ECO:0000256" key="3">
    <source>
        <dbReference type="ARBA" id="ARBA00023242"/>
    </source>
</evidence>
<keyword evidence="2" id="KW-0238">DNA-binding</keyword>
<keyword evidence="6" id="KW-1185">Reference proteome</keyword>
<feature type="domain" description="HTH CENPB-type" evidence="4">
    <location>
        <begin position="63"/>
        <end position="134"/>
    </location>
</feature>
<dbReference type="InterPro" id="IPR004875">
    <property type="entry name" value="DDE_SF_endonuclease_dom"/>
</dbReference>
<organism evidence="5 6">
    <name type="scientific">Dryococelus australis</name>
    <dbReference type="NCBI Taxonomy" id="614101"/>
    <lineage>
        <taxon>Eukaryota</taxon>
        <taxon>Metazoa</taxon>
        <taxon>Ecdysozoa</taxon>
        <taxon>Arthropoda</taxon>
        <taxon>Hexapoda</taxon>
        <taxon>Insecta</taxon>
        <taxon>Pterygota</taxon>
        <taxon>Neoptera</taxon>
        <taxon>Polyneoptera</taxon>
        <taxon>Phasmatodea</taxon>
        <taxon>Verophasmatodea</taxon>
        <taxon>Anareolatae</taxon>
        <taxon>Phasmatidae</taxon>
        <taxon>Eurycanthinae</taxon>
        <taxon>Dryococelus</taxon>
    </lineage>
</organism>
<dbReference type="Pfam" id="PF03184">
    <property type="entry name" value="DDE_1"/>
    <property type="match status" value="1"/>
</dbReference>
<dbReference type="Proteomes" id="UP001159363">
    <property type="component" value="Chromosome 16"/>
</dbReference>
<dbReference type="InterPro" id="IPR050863">
    <property type="entry name" value="CenT-Element_Derived"/>
</dbReference>
<proteinExistence type="predicted"/>
<comment type="caution">
    <text evidence="5">The sequence shown here is derived from an EMBL/GenBank/DDBJ whole genome shotgun (WGS) entry which is preliminary data.</text>
</comment>
<evidence type="ECO:0000313" key="6">
    <source>
        <dbReference type="Proteomes" id="UP001159363"/>
    </source>
</evidence>
<dbReference type="PANTHER" id="PTHR19303">
    <property type="entry name" value="TRANSPOSON"/>
    <property type="match status" value="1"/>
</dbReference>
<dbReference type="PROSITE" id="PS51253">
    <property type="entry name" value="HTH_CENPB"/>
    <property type="match status" value="1"/>
</dbReference>
<dbReference type="Pfam" id="PF03221">
    <property type="entry name" value="HTH_Tnp_Tc5"/>
    <property type="match status" value="1"/>
</dbReference>
<dbReference type="InterPro" id="IPR006600">
    <property type="entry name" value="HTH_CenpB_DNA-bd_dom"/>
</dbReference>
<dbReference type="EMBL" id="JARBHB010000017">
    <property type="protein sequence ID" value="KAJ8865955.1"/>
    <property type="molecule type" value="Genomic_DNA"/>
</dbReference>
<dbReference type="Gene3D" id="1.10.10.60">
    <property type="entry name" value="Homeodomain-like"/>
    <property type="match status" value="2"/>
</dbReference>
<name>A0ABQ9G0E9_9NEOP</name>
<protein>
    <recommendedName>
        <fullName evidence="4">HTH CENPB-type domain-containing protein</fullName>
    </recommendedName>
</protein>
<gene>
    <name evidence="5" type="ORF">PR048_033479</name>
</gene>
<accession>A0ABQ9G0E9</accession>
<evidence type="ECO:0000313" key="5">
    <source>
        <dbReference type="EMBL" id="KAJ8865955.1"/>
    </source>
</evidence>
<dbReference type="PANTHER" id="PTHR19303:SF73">
    <property type="entry name" value="PROTEIN PDC2"/>
    <property type="match status" value="1"/>
</dbReference>
<sequence>MSAKRNFTTLLKKYKIIQDVEEKKRTPSEIARQHGIASSALYTILKMREEIVNAVQKEGHNLQAKSLRGAMHVDLEQAMSEWYSQQKAQNIPISGPTMQRKANEFAVRLGIENFKSSSGWVERFKTRRGISGIKVNGDSPLVNRRSRREWLLFLQNALGRYQPQDVYSTDELGMFHNLMPDRTLSVKRYKYKDVERRKERRLTVLLCCNMDGSDKMKPLVIGKFKKPRCLEDIILPCDYDFNEEVGMTTAVFMKWLSRFDAKMGAVDRKVILFVNSCLAHPASDRLRNVELVIVPKNVIDTSRPLNQEYSSSQEVGLLRAVEGIVASWKAVHPAMIVNCFRDAHFVPPVSEGAAIFVPSNVAGAEHFAAPLDGEAAILVLPITADTEYPDDPLQLDTKPQLDSMEPQAVPLTAPQSVTLTLIEKCDEESWQKLSADSLYEEFVILDDNVAVGTFNAANIAKGQQGCSVEDVEIEEEPHDIPTMREGDIFARMLKHRDASEEMWSQFNRLKDFVK</sequence>
<evidence type="ECO:0000256" key="1">
    <source>
        <dbReference type="ARBA" id="ARBA00004123"/>
    </source>
</evidence>
<dbReference type="SMART" id="SM00674">
    <property type="entry name" value="CENPB"/>
    <property type="match status" value="1"/>
</dbReference>
<reference evidence="5 6" key="1">
    <citation type="submission" date="2023-02" db="EMBL/GenBank/DDBJ databases">
        <title>LHISI_Scaffold_Assembly.</title>
        <authorList>
            <person name="Stuart O.P."/>
            <person name="Cleave R."/>
            <person name="Magrath M.J.L."/>
            <person name="Mikheyev A.S."/>
        </authorList>
    </citation>
    <scope>NUCLEOTIDE SEQUENCE [LARGE SCALE GENOMIC DNA]</scope>
    <source>
        <strain evidence="5">Daus_M_001</strain>
        <tissue evidence="5">Leg muscle</tissue>
    </source>
</reference>
<dbReference type="InterPro" id="IPR009057">
    <property type="entry name" value="Homeodomain-like_sf"/>
</dbReference>
<evidence type="ECO:0000256" key="2">
    <source>
        <dbReference type="ARBA" id="ARBA00023125"/>
    </source>
</evidence>
<evidence type="ECO:0000259" key="4">
    <source>
        <dbReference type="PROSITE" id="PS51253"/>
    </source>
</evidence>
<comment type="subcellular location">
    <subcellularLocation>
        <location evidence="1">Nucleus</location>
    </subcellularLocation>
</comment>
<dbReference type="InterPro" id="IPR007889">
    <property type="entry name" value="HTH_Psq"/>
</dbReference>
<keyword evidence="3" id="KW-0539">Nucleus</keyword>
<dbReference type="SUPFAM" id="SSF46689">
    <property type="entry name" value="Homeodomain-like"/>
    <property type="match status" value="2"/>
</dbReference>